<sequence length="812" mass="90656">MGLFRKKNKNKTKSGFQGFVDTVDSYDDLDNYDSRKVGDPNVMHKLELEEESTASVSDTSSKRVKETAINSSRNDNSNKGEDEGSLEFLATYISDLQNCEETFAERPSRALRSLFSLSEHHSLHEINRIRMIREDNGRLIPTLLNFLQQCIPNSSEQYLALLVLNNLSIPSENKRIIAIENKAARILSKLLCWHPETSLIAIILVNLCFCDAALRAELVRKSSSDDASPIYLVEAFMYTLKISILPEGEDSNMQKYLDETGWTPKTLLKHYNELNQERDDEFQFDNLPFSNNIAHPDTAKWCLCGIKNLTRPSKDPTAAQVLFQSGIINVVLRVLTIHSGATRQASNEFNTFSSSDYRGINIDDEEASNDPYTWDNNSMQDAALYILMNLAITPSTRPFLRNPIVAKKVGTIAKFSTSPQDSNSSSVTKAEESQKDLQCLKARMILAYLFGSENPFGLKSPSDHENLPSKMSIEQRRDILLIKGSEAPLLVELLANTLHSRGKRGPGGYNGSTFNAKKALYALRCLLTVPLNVKTFFVTCGVKLNALLLKALALHSIEHDPNIDLEAAEDACFSLYLLSDHGFMASFLPSVQEGYPFENIVHCYFKQRTCTSAGKHAAMQLLMRRPYLQMDGNVDDNSDEPKSVEESDLSLGDTLYHAALEIPVTESTIGVKPLDDIFGRPLLRRKPATASSPSEEMEFNSALDAVKDLSFGSGRHHESNIAGVIDDIEIANNVALCAGGQTEEIYGFRWTWQDAIALRDNERDVRKKLNDFRNGKMNAFKGLLKNVGNKERPLEPITIFGINCGCNSVVVD</sequence>
<proteinExistence type="predicted"/>
<keyword evidence="3" id="KW-1185">Reference proteome</keyword>
<feature type="region of interest" description="Disordered" evidence="1">
    <location>
        <begin position="48"/>
        <end position="82"/>
    </location>
</feature>
<comment type="caution">
    <text evidence="2">The sequence shown here is derived from an EMBL/GenBank/DDBJ whole genome shotgun (WGS) entry which is preliminary data.</text>
</comment>
<dbReference type="AlphaFoldDB" id="A0AAD3D904"/>
<evidence type="ECO:0000313" key="3">
    <source>
        <dbReference type="Proteomes" id="UP001054902"/>
    </source>
</evidence>
<name>A0AAD3D904_9STRA</name>
<gene>
    <name evidence="2" type="ORF">CTEN210_15357</name>
</gene>
<protein>
    <recommendedName>
        <fullName evidence="4">Protein HGH1 homolog</fullName>
    </recommendedName>
</protein>
<dbReference type="SUPFAM" id="SSF48371">
    <property type="entry name" value="ARM repeat"/>
    <property type="match status" value="1"/>
</dbReference>
<reference evidence="2 3" key="1">
    <citation type="journal article" date="2021" name="Sci. Rep.">
        <title>The genome of the diatom Chaetoceros tenuissimus carries an ancient integrated fragment of an extant virus.</title>
        <authorList>
            <person name="Hongo Y."/>
            <person name="Kimura K."/>
            <person name="Takaki Y."/>
            <person name="Yoshida Y."/>
            <person name="Baba S."/>
            <person name="Kobayashi G."/>
            <person name="Nagasaki K."/>
            <person name="Hano T."/>
            <person name="Tomaru Y."/>
        </authorList>
    </citation>
    <scope>NUCLEOTIDE SEQUENCE [LARGE SCALE GENOMIC DNA]</scope>
    <source>
        <strain evidence="2 3">NIES-3715</strain>
    </source>
</reference>
<accession>A0AAD3D904</accession>
<evidence type="ECO:0000313" key="2">
    <source>
        <dbReference type="EMBL" id="GFH58881.1"/>
    </source>
</evidence>
<evidence type="ECO:0008006" key="4">
    <source>
        <dbReference type="Google" id="ProtNLM"/>
    </source>
</evidence>
<dbReference type="Proteomes" id="UP001054902">
    <property type="component" value="Unassembled WGS sequence"/>
</dbReference>
<organism evidence="2 3">
    <name type="scientific">Chaetoceros tenuissimus</name>
    <dbReference type="NCBI Taxonomy" id="426638"/>
    <lineage>
        <taxon>Eukaryota</taxon>
        <taxon>Sar</taxon>
        <taxon>Stramenopiles</taxon>
        <taxon>Ochrophyta</taxon>
        <taxon>Bacillariophyta</taxon>
        <taxon>Coscinodiscophyceae</taxon>
        <taxon>Chaetocerotophycidae</taxon>
        <taxon>Chaetocerotales</taxon>
        <taxon>Chaetocerotaceae</taxon>
        <taxon>Chaetoceros</taxon>
    </lineage>
</organism>
<evidence type="ECO:0000256" key="1">
    <source>
        <dbReference type="SAM" id="MobiDB-lite"/>
    </source>
</evidence>
<dbReference type="InterPro" id="IPR011989">
    <property type="entry name" value="ARM-like"/>
</dbReference>
<dbReference type="EMBL" id="BLLK01000062">
    <property type="protein sequence ID" value="GFH58881.1"/>
    <property type="molecule type" value="Genomic_DNA"/>
</dbReference>
<dbReference type="InterPro" id="IPR016024">
    <property type="entry name" value="ARM-type_fold"/>
</dbReference>
<dbReference type="Gene3D" id="1.25.10.10">
    <property type="entry name" value="Leucine-rich Repeat Variant"/>
    <property type="match status" value="1"/>
</dbReference>